<dbReference type="OrthoDB" id="441982at2759"/>
<name>A0A812VQY6_SYMPI</name>
<accession>A0A812VQY6</accession>
<dbReference type="AlphaFoldDB" id="A0A812VQY6"/>
<reference evidence="1" key="1">
    <citation type="submission" date="2021-02" db="EMBL/GenBank/DDBJ databases">
        <authorList>
            <person name="Dougan E. K."/>
            <person name="Rhodes N."/>
            <person name="Thang M."/>
            <person name="Chan C."/>
        </authorList>
    </citation>
    <scope>NUCLEOTIDE SEQUENCE</scope>
</reference>
<evidence type="ECO:0000313" key="2">
    <source>
        <dbReference type="Proteomes" id="UP000649617"/>
    </source>
</evidence>
<dbReference type="Proteomes" id="UP000649617">
    <property type="component" value="Unassembled WGS sequence"/>
</dbReference>
<evidence type="ECO:0000313" key="1">
    <source>
        <dbReference type="EMBL" id="CAE7633591.1"/>
    </source>
</evidence>
<organism evidence="1 2">
    <name type="scientific">Symbiodinium pilosum</name>
    <name type="common">Dinoflagellate</name>
    <dbReference type="NCBI Taxonomy" id="2952"/>
    <lineage>
        <taxon>Eukaryota</taxon>
        <taxon>Sar</taxon>
        <taxon>Alveolata</taxon>
        <taxon>Dinophyceae</taxon>
        <taxon>Suessiales</taxon>
        <taxon>Symbiodiniaceae</taxon>
        <taxon>Symbiodinium</taxon>
    </lineage>
</organism>
<gene>
    <name evidence="1" type="ORF">SPIL2461_LOCUS16655</name>
</gene>
<proteinExistence type="predicted"/>
<protein>
    <submittedName>
        <fullName evidence="1">Uncharacterized protein</fullName>
    </submittedName>
</protein>
<dbReference type="EMBL" id="CAJNIZ010042707">
    <property type="protein sequence ID" value="CAE7633591.1"/>
    <property type="molecule type" value="Genomic_DNA"/>
</dbReference>
<keyword evidence="2" id="KW-1185">Reference proteome</keyword>
<comment type="caution">
    <text evidence="1">The sequence shown here is derived from an EMBL/GenBank/DDBJ whole genome shotgun (WGS) entry which is preliminary data.</text>
</comment>
<sequence>MVSAFHEEISAALGTTAVQKLKSGALIQKVAKAHSTGHAGSTGNILASAGLAANVTISQVTLGDNFAHHCIKPADYLRGLAAQNKLCNLTGGDPFRETLLSFWDTYHRMDPDHPALADGVAACELSVPILLFGDEGRALKKQAAMVLGWEPLLGYGCMNGCDADPEAHRGHKLNFSGSTYKTRMLHSILHKRCYGKKQKHLLDLIHIWAADHEEAMDGIDAHLEGRSVVLKLVPMGLKGDWPAEVKLCQLERSFYHDATPFGKGICHLCMANTSECHDWTTRAWENTMKETFRPPWDTEPALVNKLCSGFSTDWDKAAFCKLDLFHICHKGTMAELAGSGLVTLLDMGLYPPGAFEARTWFKGADTTVAIKFLVHILQEKGVGPDSDEILQCLLKCCKAANRFFSLLYHQELWLPVRVARLVSKAGGEYINRYKQLANVAYGRNLTRYLLTPKLHLLMHCIHSLDTQISNGVIMNPLVDSCQMCEDFINKIATLGRSVHARKFDESTLKKYLISVQRYW</sequence>